<feature type="domain" description="C2H2-type" evidence="8">
    <location>
        <begin position="264"/>
        <end position="293"/>
    </location>
</feature>
<dbReference type="PANTHER" id="PTHR16515">
    <property type="entry name" value="PR DOMAIN ZINC FINGER PROTEIN"/>
    <property type="match status" value="1"/>
</dbReference>
<evidence type="ECO:0000256" key="5">
    <source>
        <dbReference type="ARBA" id="ARBA00022833"/>
    </source>
</evidence>
<accession>A0A1S3JRX7</accession>
<dbReference type="GO" id="GO:0010468">
    <property type="term" value="P:regulation of gene expression"/>
    <property type="evidence" value="ECO:0007669"/>
    <property type="project" value="TreeGrafter"/>
</dbReference>
<dbReference type="InterPro" id="IPR050331">
    <property type="entry name" value="Zinc_finger"/>
</dbReference>
<keyword evidence="6" id="KW-0539">Nucleus</keyword>
<feature type="domain" description="C2H2-type" evidence="8">
    <location>
        <begin position="235"/>
        <end position="263"/>
    </location>
</feature>
<protein>
    <submittedName>
        <fullName evidence="10">Zinc finger protein 567-like</fullName>
    </submittedName>
</protein>
<feature type="domain" description="C2H2-type" evidence="8">
    <location>
        <begin position="177"/>
        <end position="204"/>
    </location>
</feature>
<dbReference type="RefSeq" id="XP_013412754.1">
    <property type="nucleotide sequence ID" value="XM_013557300.2"/>
</dbReference>
<sequence>MQLRIKTIRKVKFPNTGANNILLATMSTGKDSPLIVPMPPNWINIGDELGRWNSLKVELQQNSNEKLAKLLMDVFNNYKPLTTLCKRMDGTSSDSDEPPDQKMEPGLFLDHDYLSYYNNPGRTCKPNIDEVSEVEVINEPCVSDNERNDGMAVGDSEGGSDVISEERNVKKEEETIYICDICCANFTSEDVFSKHRLTHLKEMRTVYICKYCNEVFPYKELRDLHVSRHSDNTPNMCQYCGEMFLQRGQCVEHEVSEHSAEMPYHCDCCNKGFVSLINLQKHKRRRPHQVEKPHRCKFCSTGFARKESRDHHEMIHTGEKPYSCKFCEKTFRRQSTHRRHERTHTGEKPFKRRFCEKRFPETKGRQFHEKRVHTDPFLYKCQHCRKKFRDQKDCSEHEALHLFLCHLCEKQFLLRSSLEIHLKKVHDELSK</sequence>
<evidence type="ECO:0000256" key="3">
    <source>
        <dbReference type="ARBA" id="ARBA00022737"/>
    </source>
</evidence>
<feature type="domain" description="C2H2-type" evidence="8">
    <location>
        <begin position="294"/>
        <end position="321"/>
    </location>
</feature>
<dbReference type="GO" id="GO:0008270">
    <property type="term" value="F:zinc ion binding"/>
    <property type="evidence" value="ECO:0007669"/>
    <property type="project" value="UniProtKB-KW"/>
</dbReference>
<evidence type="ECO:0000256" key="7">
    <source>
        <dbReference type="PROSITE-ProRule" id="PRU00042"/>
    </source>
</evidence>
<evidence type="ECO:0000256" key="2">
    <source>
        <dbReference type="ARBA" id="ARBA00022723"/>
    </source>
</evidence>
<dbReference type="FunFam" id="3.30.160.60:FF:000184">
    <property type="entry name" value="Zinc finger protein 333"/>
    <property type="match status" value="1"/>
</dbReference>
<dbReference type="GO" id="GO:0005634">
    <property type="term" value="C:nucleus"/>
    <property type="evidence" value="ECO:0007669"/>
    <property type="project" value="TreeGrafter"/>
</dbReference>
<dbReference type="OrthoDB" id="3437960at2759"/>
<evidence type="ECO:0000313" key="9">
    <source>
        <dbReference type="Proteomes" id="UP000085678"/>
    </source>
</evidence>
<dbReference type="Gene3D" id="3.30.160.60">
    <property type="entry name" value="Classic Zinc Finger"/>
    <property type="match status" value="5"/>
</dbReference>
<dbReference type="PANTHER" id="PTHR16515:SF49">
    <property type="entry name" value="GASTRULA ZINC FINGER PROTEIN XLCGF49.1-LIKE-RELATED"/>
    <property type="match status" value="1"/>
</dbReference>
<name>A0A1S3JRX7_LINAN</name>
<feature type="domain" description="C2H2-type" evidence="8">
    <location>
        <begin position="403"/>
        <end position="431"/>
    </location>
</feature>
<evidence type="ECO:0000256" key="1">
    <source>
        <dbReference type="ARBA" id="ARBA00004123"/>
    </source>
</evidence>
<keyword evidence="3" id="KW-0677">Repeat</keyword>
<evidence type="ECO:0000313" key="10">
    <source>
        <dbReference type="RefSeq" id="XP_013412754.1"/>
    </source>
</evidence>
<dbReference type="Proteomes" id="UP000085678">
    <property type="component" value="Unplaced"/>
</dbReference>
<dbReference type="SUPFAM" id="SSF57667">
    <property type="entry name" value="beta-beta-alpha zinc fingers"/>
    <property type="match status" value="4"/>
</dbReference>
<comment type="subcellular location">
    <subcellularLocation>
        <location evidence="1">Nucleus</location>
    </subcellularLocation>
</comment>
<keyword evidence="9" id="KW-1185">Reference proteome</keyword>
<feature type="domain" description="C2H2-type" evidence="8">
    <location>
        <begin position="379"/>
        <end position="401"/>
    </location>
</feature>
<dbReference type="KEGG" id="lak:106175360"/>
<dbReference type="AlphaFoldDB" id="A0A1S3JRX7"/>
<evidence type="ECO:0000259" key="8">
    <source>
        <dbReference type="PROSITE" id="PS50157"/>
    </source>
</evidence>
<gene>
    <name evidence="10" type="primary">LOC106175360</name>
</gene>
<organism evidence="9 10">
    <name type="scientific">Lingula anatina</name>
    <name type="common">Brachiopod</name>
    <name type="synonym">Lingula unguis</name>
    <dbReference type="NCBI Taxonomy" id="7574"/>
    <lineage>
        <taxon>Eukaryota</taxon>
        <taxon>Metazoa</taxon>
        <taxon>Spiralia</taxon>
        <taxon>Lophotrochozoa</taxon>
        <taxon>Brachiopoda</taxon>
        <taxon>Linguliformea</taxon>
        <taxon>Lingulata</taxon>
        <taxon>Lingulida</taxon>
        <taxon>Linguloidea</taxon>
        <taxon>Lingulidae</taxon>
        <taxon>Lingula</taxon>
    </lineage>
</organism>
<reference evidence="10" key="1">
    <citation type="submission" date="2025-08" db="UniProtKB">
        <authorList>
            <consortium name="RefSeq"/>
        </authorList>
    </citation>
    <scope>IDENTIFICATION</scope>
    <source>
        <tissue evidence="10">Gonads</tissue>
    </source>
</reference>
<dbReference type="InterPro" id="IPR013087">
    <property type="entry name" value="Znf_C2H2_type"/>
</dbReference>
<dbReference type="SMART" id="SM00355">
    <property type="entry name" value="ZnF_C2H2"/>
    <property type="match status" value="9"/>
</dbReference>
<evidence type="ECO:0000256" key="4">
    <source>
        <dbReference type="ARBA" id="ARBA00022771"/>
    </source>
</evidence>
<evidence type="ECO:0000256" key="6">
    <source>
        <dbReference type="ARBA" id="ARBA00023242"/>
    </source>
</evidence>
<keyword evidence="5" id="KW-0862">Zinc</keyword>
<dbReference type="InParanoid" id="A0A1S3JRX7"/>
<dbReference type="InterPro" id="IPR036236">
    <property type="entry name" value="Znf_C2H2_sf"/>
</dbReference>
<dbReference type="PROSITE" id="PS00028">
    <property type="entry name" value="ZINC_FINGER_C2H2_1"/>
    <property type="match status" value="7"/>
</dbReference>
<proteinExistence type="predicted"/>
<feature type="domain" description="C2H2-type" evidence="8">
    <location>
        <begin position="322"/>
        <end position="349"/>
    </location>
</feature>
<feature type="domain" description="C2H2-type" evidence="8">
    <location>
        <begin position="207"/>
        <end position="234"/>
    </location>
</feature>
<keyword evidence="2" id="KW-0479">Metal-binding</keyword>
<dbReference type="GeneID" id="106175360"/>
<keyword evidence="4 7" id="KW-0863">Zinc-finger</keyword>
<dbReference type="PROSITE" id="PS50157">
    <property type="entry name" value="ZINC_FINGER_C2H2_2"/>
    <property type="match status" value="8"/>
</dbReference>